<dbReference type="RefSeq" id="WP_311367485.1">
    <property type="nucleotide sequence ID" value="NZ_JAVRHX010000001.1"/>
</dbReference>
<gene>
    <name evidence="1" type="ORF">RM552_03965</name>
</gene>
<dbReference type="Proteomes" id="UP001253545">
    <property type="component" value="Unassembled WGS sequence"/>
</dbReference>
<name>A0ABU2ZPM0_9ALTE</name>
<evidence type="ECO:0000313" key="1">
    <source>
        <dbReference type="EMBL" id="MDT0593993.1"/>
    </source>
</evidence>
<reference evidence="1 2" key="1">
    <citation type="submission" date="2023-09" db="EMBL/GenBank/DDBJ databases">
        <authorList>
            <person name="Rey-Velasco X."/>
        </authorList>
    </citation>
    <scope>NUCLEOTIDE SEQUENCE [LARGE SCALE GENOMIC DNA]</scope>
    <source>
        <strain evidence="1 2">P117</strain>
    </source>
</reference>
<dbReference type="EMBL" id="JAVRHX010000001">
    <property type="protein sequence ID" value="MDT0593993.1"/>
    <property type="molecule type" value="Genomic_DNA"/>
</dbReference>
<sequence>MKNSMPQTTMPLLPGEKPIPKAPSIVLDDGTNCIPQHFLSYQHTLNSVSEIISLIDFDPKYVLFVDEEQNSIFLQVGIIGKDNYLPKSVQQSNKIVYGRRWRVEPQLPSSEIIQTAFLACLKAREHEIRELFKYRSELLQKTVITTPFSCHHDLPLIAMSKSTDTSAMRYPLALENLIACLKKVTYADAIFKFKGLQVLPGDKQQYILSFDISPLGKSDLHELKQAISAHIVLNDLCEDTILYGLFDYVLALSNRYVEENFIFKGYARFSRNQSVAKISNLSAETRIGSQHNIDSEFATQFADLNYQTDATRVPKINNNGLEKKIKHQLKQFDIQYGFLPK</sequence>
<keyword evidence="2" id="KW-1185">Reference proteome</keyword>
<accession>A0ABU2ZPM0</accession>
<evidence type="ECO:0000313" key="2">
    <source>
        <dbReference type="Proteomes" id="UP001253545"/>
    </source>
</evidence>
<comment type="caution">
    <text evidence="1">The sequence shown here is derived from an EMBL/GenBank/DDBJ whole genome shotgun (WGS) entry which is preliminary data.</text>
</comment>
<proteinExistence type="predicted"/>
<protein>
    <submittedName>
        <fullName evidence="1">Uncharacterized protein</fullName>
    </submittedName>
</protein>
<organism evidence="1 2">
    <name type="scientific">Glaciecola petra</name>
    <dbReference type="NCBI Taxonomy" id="3075602"/>
    <lineage>
        <taxon>Bacteria</taxon>
        <taxon>Pseudomonadati</taxon>
        <taxon>Pseudomonadota</taxon>
        <taxon>Gammaproteobacteria</taxon>
        <taxon>Alteromonadales</taxon>
        <taxon>Alteromonadaceae</taxon>
        <taxon>Glaciecola</taxon>
    </lineage>
</organism>